<evidence type="ECO:0000313" key="5">
    <source>
        <dbReference type="Proteomes" id="UP000481339"/>
    </source>
</evidence>
<dbReference type="InterPro" id="IPR000086">
    <property type="entry name" value="NUDIX_hydrolase_dom"/>
</dbReference>
<dbReference type="PROSITE" id="PS00893">
    <property type="entry name" value="NUDIX_BOX"/>
    <property type="match status" value="1"/>
</dbReference>
<dbReference type="OrthoDB" id="3404294at2"/>
<evidence type="ECO:0000256" key="2">
    <source>
        <dbReference type="ARBA" id="ARBA00022801"/>
    </source>
</evidence>
<comment type="caution">
    <text evidence="4">The sequence shown here is derived from an EMBL/GenBank/DDBJ whole genome shotgun (WGS) entry which is preliminary data.</text>
</comment>
<dbReference type="PANTHER" id="PTHR43046:SF2">
    <property type="entry name" value="8-OXO-DGTP DIPHOSPHATASE-RELATED"/>
    <property type="match status" value="1"/>
</dbReference>
<evidence type="ECO:0000313" key="4">
    <source>
        <dbReference type="EMBL" id="KAB1633032.1"/>
    </source>
</evidence>
<evidence type="ECO:0000256" key="1">
    <source>
        <dbReference type="ARBA" id="ARBA00001946"/>
    </source>
</evidence>
<dbReference type="PROSITE" id="PS51462">
    <property type="entry name" value="NUDIX"/>
    <property type="match status" value="1"/>
</dbReference>
<organism evidence="4 5">
    <name type="scientific">Pseudoclavibacter caeni</name>
    <dbReference type="NCBI Taxonomy" id="908846"/>
    <lineage>
        <taxon>Bacteria</taxon>
        <taxon>Bacillati</taxon>
        <taxon>Actinomycetota</taxon>
        <taxon>Actinomycetes</taxon>
        <taxon>Micrococcales</taxon>
        <taxon>Microbacteriaceae</taxon>
        <taxon>Pseudoclavibacter</taxon>
    </lineage>
</organism>
<name>A0A7C8BUW6_9MICO</name>
<reference evidence="4 5" key="1">
    <citation type="submission" date="2019-09" db="EMBL/GenBank/DDBJ databases">
        <title>Phylogeny of genus Pseudoclavibacter and closely related genus.</title>
        <authorList>
            <person name="Li Y."/>
        </authorList>
    </citation>
    <scope>NUCLEOTIDE SEQUENCE [LARGE SCALE GENOMIC DNA]</scope>
    <source>
        <strain evidence="4 5">JCM 16921</strain>
    </source>
</reference>
<dbReference type="EMBL" id="WBKA01000002">
    <property type="protein sequence ID" value="KAB1633032.1"/>
    <property type="molecule type" value="Genomic_DNA"/>
</dbReference>
<dbReference type="GO" id="GO:0016787">
    <property type="term" value="F:hydrolase activity"/>
    <property type="evidence" value="ECO:0007669"/>
    <property type="project" value="UniProtKB-KW"/>
</dbReference>
<dbReference type="RefSeq" id="WP_158035954.1">
    <property type="nucleotide sequence ID" value="NZ_BAAAZV010000003.1"/>
</dbReference>
<accession>A0A7C8BUW6</accession>
<keyword evidence="2 4" id="KW-0378">Hydrolase</keyword>
<protein>
    <submittedName>
        <fullName evidence="4">NUDIX hydrolase</fullName>
    </submittedName>
</protein>
<sequence>MSDDSQYLTPAPEGYAVHDPGDAWVEGPDGRRFWGRFGAAGLLAHDTERGVLLQHRVEWSHFGGTWGIPGGARKQGEAAVAAALREAHEEAGVPEDAVAVMAEHVADLGFWSYVTVLARVVHPFEAVRTDAESVEIAWVPLDAVDRLDLHPGFAKAWPGLHRSLLEHQI</sequence>
<feature type="domain" description="Nudix hydrolase" evidence="3">
    <location>
        <begin position="34"/>
        <end position="161"/>
    </location>
</feature>
<dbReference type="SUPFAM" id="SSF55811">
    <property type="entry name" value="Nudix"/>
    <property type="match status" value="1"/>
</dbReference>
<dbReference type="Proteomes" id="UP000481339">
    <property type="component" value="Unassembled WGS sequence"/>
</dbReference>
<dbReference type="PANTHER" id="PTHR43046">
    <property type="entry name" value="GDP-MANNOSE MANNOSYL HYDROLASE"/>
    <property type="match status" value="1"/>
</dbReference>
<dbReference type="Gene3D" id="3.90.79.10">
    <property type="entry name" value="Nucleoside Triphosphate Pyrophosphohydrolase"/>
    <property type="match status" value="1"/>
</dbReference>
<keyword evidence="5" id="KW-1185">Reference proteome</keyword>
<gene>
    <name evidence="4" type="ORF">F8O02_04080</name>
</gene>
<proteinExistence type="predicted"/>
<dbReference type="AlphaFoldDB" id="A0A7C8BUW6"/>
<comment type="cofactor">
    <cofactor evidence="1">
        <name>Mg(2+)</name>
        <dbReference type="ChEBI" id="CHEBI:18420"/>
    </cofactor>
</comment>
<dbReference type="InterPro" id="IPR015797">
    <property type="entry name" value="NUDIX_hydrolase-like_dom_sf"/>
</dbReference>
<dbReference type="InterPro" id="IPR020084">
    <property type="entry name" value="NUDIX_hydrolase_CS"/>
</dbReference>
<evidence type="ECO:0000259" key="3">
    <source>
        <dbReference type="PROSITE" id="PS51462"/>
    </source>
</evidence>
<dbReference type="Pfam" id="PF00293">
    <property type="entry name" value="NUDIX"/>
    <property type="match status" value="1"/>
</dbReference>